<evidence type="ECO:0000313" key="13">
    <source>
        <dbReference type="Proteomes" id="UP000444721"/>
    </source>
</evidence>
<keyword evidence="13" id="KW-1185">Reference proteome</keyword>
<dbReference type="InterPro" id="IPR051681">
    <property type="entry name" value="Ser/Thr_Kinases-Pseudokinases"/>
</dbReference>
<keyword evidence="7" id="KW-0067">ATP-binding</keyword>
<comment type="subcellular location">
    <subcellularLocation>
        <location evidence="1">Cell envelope</location>
    </subcellularLocation>
    <subcellularLocation>
        <location evidence="2">Cell outer membrane</location>
    </subcellularLocation>
    <subcellularLocation>
        <location evidence="3">Secreted</location>
    </subcellularLocation>
</comment>
<gene>
    <name evidence="12" type="ORF">FDP41_008214</name>
</gene>
<dbReference type="AlphaFoldDB" id="A0A6A5BHL8"/>
<proteinExistence type="predicted"/>
<evidence type="ECO:0000256" key="10">
    <source>
        <dbReference type="SAM" id="Phobius"/>
    </source>
</evidence>
<evidence type="ECO:0000256" key="1">
    <source>
        <dbReference type="ARBA" id="ARBA00004196"/>
    </source>
</evidence>
<dbReference type="Proteomes" id="UP000444721">
    <property type="component" value="Unassembled WGS sequence"/>
</dbReference>
<keyword evidence="6" id="KW-0547">Nucleotide-binding</keyword>
<dbReference type="SMART" id="SM00220">
    <property type="entry name" value="S_TKc"/>
    <property type="match status" value="1"/>
</dbReference>
<sequence>MQTNKLFDLRTTFLVIRLDRLNGLIRRTCLIYMWVLLFIVFCFGGGTLSAIMETIRRREEGFSEKNVNYVVVLSFQYNLSKNLTPSVGNSKCTNSSMIPCQSLKEALEDVRQFLLDSGWLNIFYERVVDIQFSITSDYEFVDDCDVILDSAKGLHYRFKFLSNQFKCLNRTRLFSEGDVSQIFFQNMTAANIDFVKYNVLLTNTVLKNCLFDHNVVSTPLKLSMPSTTSFRQVTFNNCTISLQQESIEMEDILFLGENDVNIFDSRSLLCTRCTMNSGALLFLSRNSESIIFSECYFSNFQSLKFQMLFVKIVVFDLTNVHGSNPSSDAILYVTMVSIMELKNCSFTHNVQPLLYVRGFFEVNLHNCVFEHNSIANREISYNTESLRSLVVVEGGHKFYSWNCSYFNNSGIDRAARIVDLDFVSVRGSNFDSLRNGAMSISSLVPTAQIEIIETNFSNNVASEYGGALFIEYANTVILHNLIFTNNSASLSGGGAFIATVNSHVSLFQTTFYNNSVTTLKNSNKYFDGCGGALVLLNSKQTMYENQFIENKAQLGGALCISNKGPSRIVNSLFKNNFAYRTGGAVYLTGTDHRFDKIEMSTCSFMENKASIYGDDYMTNMLTFKFQQSSYETYPGQRIFFPFSPIFNNTSIPTVVDNFLPVIDSFKMRTHSPSIVGNFLTFSVCLLENTISNVGSNVSIIDGNNQIVATNALFVTIHECPIGKRLSEIASNCYVCELDIGFVLLFTLIPAAIIFSSVGVIVGLLCLGCTLHIAKRLKRLKAKELAEKKVEQKIIDKKVIFQLGEDSPRRESISTESTFRRSLSLRKRSSIKGNEGAASLEMPLVALNFLDDKPVHSFIIPISEIEIKKKIGEGGNGVIYLARWNNLDVAMISLKTENIEDSSDEFESGVAVLASLRHPNIVSFFGIVVTDSSKYMITEYLENGSLDRLIYKCKTGKITISFAKKLEILIDIASGMNYLHSLNPAIVHRDLKPANVLLTTDLRCKVCDFGLSKIIDNNSNTMTKNIGTLFYMAPETIADEGEYPSNHHNIDISSASSKAIRAPKIDIYSFGIIMWELFFEVTPYSVNKKLGNATSSISPLNVLTHVVKGTRPSIPFQNEETLLQWLKDYPIQHDTMSPQTFTTTILDYFKLMKHCWDGDPLRRPSFSSIMNKLKTIHQTILGQ</sequence>
<dbReference type="SUPFAM" id="SSF51126">
    <property type="entry name" value="Pectin lyase-like"/>
    <property type="match status" value="1"/>
</dbReference>
<feature type="transmembrane region" description="Helical" evidence="10">
    <location>
        <begin position="739"/>
        <end position="772"/>
    </location>
</feature>
<evidence type="ECO:0000256" key="6">
    <source>
        <dbReference type="ARBA" id="ARBA00022741"/>
    </source>
</evidence>
<dbReference type="VEuPathDB" id="AmoebaDB:NF0003220"/>
<dbReference type="VEuPathDB" id="AmoebaDB:NF0067550"/>
<keyword evidence="4" id="KW-0964">Secreted</keyword>
<name>A0A6A5BHL8_NAEFO</name>
<dbReference type="PROSITE" id="PS00108">
    <property type="entry name" value="PROTEIN_KINASE_ST"/>
    <property type="match status" value="1"/>
</dbReference>
<organism evidence="12 13">
    <name type="scientific">Naegleria fowleri</name>
    <name type="common">Brain eating amoeba</name>
    <dbReference type="NCBI Taxonomy" id="5763"/>
    <lineage>
        <taxon>Eukaryota</taxon>
        <taxon>Discoba</taxon>
        <taxon>Heterolobosea</taxon>
        <taxon>Tetramitia</taxon>
        <taxon>Eutetramitia</taxon>
        <taxon>Vahlkampfiidae</taxon>
        <taxon>Naegleria</taxon>
    </lineage>
</organism>
<dbReference type="InterPro" id="IPR011009">
    <property type="entry name" value="Kinase-like_dom_sf"/>
</dbReference>
<accession>A0A6A5BHL8</accession>
<evidence type="ECO:0000256" key="4">
    <source>
        <dbReference type="ARBA" id="ARBA00022525"/>
    </source>
</evidence>
<dbReference type="GO" id="GO:0005524">
    <property type="term" value="F:ATP binding"/>
    <property type="evidence" value="ECO:0007669"/>
    <property type="project" value="UniProtKB-KW"/>
</dbReference>
<feature type="domain" description="Protein kinase" evidence="11">
    <location>
        <begin position="864"/>
        <end position="1179"/>
    </location>
</feature>
<keyword evidence="10" id="KW-0812">Transmembrane</keyword>
<dbReference type="Pfam" id="PF00069">
    <property type="entry name" value="Pkinase"/>
    <property type="match status" value="1"/>
</dbReference>
<dbReference type="GeneID" id="68115432"/>
<dbReference type="Pfam" id="PF02415">
    <property type="entry name" value="Chlam_PMP"/>
    <property type="match status" value="1"/>
</dbReference>
<evidence type="ECO:0000259" key="11">
    <source>
        <dbReference type="PROSITE" id="PS50011"/>
    </source>
</evidence>
<dbReference type="SUPFAM" id="SSF56112">
    <property type="entry name" value="Protein kinase-like (PK-like)"/>
    <property type="match status" value="1"/>
</dbReference>
<dbReference type="GO" id="GO:0004674">
    <property type="term" value="F:protein serine/threonine kinase activity"/>
    <property type="evidence" value="ECO:0007669"/>
    <property type="project" value="TreeGrafter"/>
</dbReference>
<dbReference type="PANTHER" id="PTHR44329">
    <property type="entry name" value="SERINE/THREONINE-PROTEIN KINASE TNNI3K-RELATED"/>
    <property type="match status" value="1"/>
</dbReference>
<keyword evidence="10" id="KW-1133">Transmembrane helix</keyword>
<dbReference type="PROSITE" id="PS50011">
    <property type="entry name" value="PROTEIN_KINASE_DOM"/>
    <property type="match status" value="1"/>
</dbReference>
<dbReference type="VEuPathDB" id="AmoebaDB:FDP41_008214"/>
<dbReference type="InterPro" id="IPR000719">
    <property type="entry name" value="Prot_kinase_dom"/>
</dbReference>
<evidence type="ECO:0000256" key="3">
    <source>
        <dbReference type="ARBA" id="ARBA00004613"/>
    </source>
</evidence>
<dbReference type="RefSeq" id="XP_044558223.1">
    <property type="nucleotide sequence ID" value="XM_044712044.1"/>
</dbReference>
<dbReference type="GO" id="GO:0005576">
    <property type="term" value="C:extracellular region"/>
    <property type="evidence" value="ECO:0007669"/>
    <property type="project" value="UniProtKB-SubCell"/>
</dbReference>
<evidence type="ECO:0000256" key="7">
    <source>
        <dbReference type="ARBA" id="ARBA00022840"/>
    </source>
</evidence>
<reference evidence="12 13" key="1">
    <citation type="journal article" date="2019" name="Sci. Rep.">
        <title>Nanopore sequencing improves the draft genome of the human pathogenic amoeba Naegleria fowleri.</title>
        <authorList>
            <person name="Liechti N."/>
            <person name="Schurch N."/>
            <person name="Bruggmann R."/>
            <person name="Wittwer M."/>
        </authorList>
    </citation>
    <scope>NUCLEOTIDE SEQUENCE [LARGE SCALE GENOMIC DNA]</scope>
    <source>
        <strain evidence="12 13">ATCC 30894</strain>
    </source>
</reference>
<dbReference type="VEuPathDB" id="AmoebaDB:NfTy_091330"/>
<dbReference type="EMBL" id="VFQX01000060">
    <property type="protein sequence ID" value="KAF0973510.1"/>
    <property type="molecule type" value="Genomic_DNA"/>
</dbReference>
<dbReference type="InterPro" id="IPR011050">
    <property type="entry name" value="Pectin_lyase_fold/virulence"/>
</dbReference>
<keyword evidence="8 10" id="KW-0472">Membrane</keyword>
<feature type="transmembrane region" description="Helical" evidence="10">
    <location>
        <begin position="30"/>
        <end position="52"/>
    </location>
</feature>
<evidence type="ECO:0000256" key="8">
    <source>
        <dbReference type="ARBA" id="ARBA00023136"/>
    </source>
</evidence>
<protein>
    <recommendedName>
        <fullName evidence="11">Protein kinase domain-containing protein</fullName>
    </recommendedName>
</protein>
<dbReference type="InterPro" id="IPR008271">
    <property type="entry name" value="Ser/Thr_kinase_AS"/>
</dbReference>
<dbReference type="CDD" id="cd13999">
    <property type="entry name" value="STKc_MAP3K-like"/>
    <property type="match status" value="1"/>
</dbReference>
<dbReference type="PANTHER" id="PTHR44329:SF298">
    <property type="entry name" value="MIXED LINEAGE KINASE DOMAIN-LIKE PROTEIN"/>
    <property type="match status" value="1"/>
</dbReference>
<evidence type="ECO:0000256" key="5">
    <source>
        <dbReference type="ARBA" id="ARBA00022729"/>
    </source>
</evidence>
<dbReference type="Gene3D" id="1.10.510.10">
    <property type="entry name" value="Transferase(Phosphotransferase) domain 1"/>
    <property type="match status" value="1"/>
</dbReference>
<keyword evidence="9" id="KW-0998">Cell outer membrane</keyword>
<evidence type="ECO:0000256" key="2">
    <source>
        <dbReference type="ARBA" id="ARBA00004442"/>
    </source>
</evidence>
<evidence type="ECO:0000256" key="9">
    <source>
        <dbReference type="ARBA" id="ARBA00023237"/>
    </source>
</evidence>
<keyword evidence="5" id="KW-0732">Signal</keyword>
<comment type="caution">
    <text evidence="12">The sequence shown here is derived from an EMBL/GenBank/DDBJ whole genome shotgun (WGS) entry which is preliminary data.</text>
</comment>
<dbReference type="OrthoDB" id="4062651at2759"/>
<evidence type="ECO:0000313" key="12">
    <source>
        <dbReference type="EMBL" id="KAF0973510.1"/>
    </source>
</evidence>
<dbReference type="InterPro" id="IPR003368">
    <property type="entry name" value="POMP_repeat"/>
</dbReference>